<dbReference type="EMBL" id="BGZK01000485">
    <property type="protein sequence ID" value="GBP46508.1"/>
    <property type="molecule type" value="Genomic_DNA"/>
</dbReference>
<evidence type="ECO:0000313" key="2">
    <source>
        <dbReference type="Proteomes" id="UP000299102"/>
    </source>
</evidence>
<evidence type="ECO:0000313" key="1">
    <source>
        <dbReference type="EMBL" id="GBP46508.1"/>
    </source>
</evidence>
<protein>
    <submittedName>
        <fullName evidence="1">Uncharacterized protein</fullName>
    </submittedName>
</protein>
<sequence>MRCPIDPRPKPLENELLHPIHRPISVPIIIPTAIPFSFLTPTQLPAPIPLTIDSDRCPAFVLGPGLNLSKLLFWSRLNSDLGTAAYFNSHRALDSNFRPALDRTLVRSRFRSLPVSTFDSVTWHGLELDGANIKIKI</sequence>
<dbReference type="Proteomes" id="UP000299102">
    <property type="component" value="Unassembled WGS sequence"/>
</dbReference>
<accession>A0A4C1W5A9</accession>
<gene>
    <name evidence="1" type="ORF">EVAR_45928_1</name>
</gene>
<name>A0A4C1W5A9_EUMVA</name>
<reference evidence="1 2" key="1">
    <citation type="journal article" date="2019" name="Commun. Biol.">
        <title>The bagworm genome reveals a unique fibroin gene that provides high tensile strength.</title>
        <authorList>
            <person name="Kono N."/>
            <person name="Nakamura H."/>
            <person name="Ohtoshi R."/>
            <person name="Tomita M."/>
            <person name="Numata K."/>
            <person name="Arakawa K."/>
        </authorList>
    </citation>
    <scope>NUCLEOTIDE SEQUENCE [LARGE SCALE GENOMIC DNA]</scope>
</reference>
<keyword evidence="2" id="KW-1185">Reference proteome</keyword>
<organism evidence="1 2">
    <name type="scientific">Eumeta variegata</name>
    <name type="common">Bagworm moth</name>
    <name type="synonym">Eumeta japonica</name>
    <dbReference type="NCBI Taxonomy" id="151549"/>
    <lineage>
        <taxon>Eukaryota</taxon>
        <taxon>Metazoa</taxon>
        <taxon>Ecdysozoa</taxon>
        <taxon>Arthropoda</taxon>
        <taxon>Hexapoda</taxon>
        <taxon>Insecta</taxon>
        <taxon>Pterygota</taxon>
        <taxon>Neoptera</taxon>
        <taxon>Endopterygota</taxon>
        <taxon>Lepidoptera</taxon>
        <taxon>Glossata</taxon>
        <taxon>Ditrysia</taxon>
        <taxon>Tineoidea</taxon>
        <taxon>Psychidae</taxon>
        <taxon>Oiketicinae</taxon>
        <taxon>Eumeta</taxon>
    </lineage>
</organism>
<proteinExistence type="predicted"/>
<dbReference type="AlphaFoldDB" id="A0A4C1W5A9"/>
<comment type="caution">
    <text evidence="1">The sequence shown here is derived from an EMBL/GenBank/DDBJ whole genome shotgun (WGS) entry which is preliminary data.</text>
</comment>